<evidence type="ECO:0000256" key="1">
    <source>
        <dbReference type="SAM" id="MobiDB-lite"/>
    </source>
</evidence>
<dbReference type="EnsemblPlants" id="AET5Gv20468000.9">
    <property type="protein sequence ID" value="AET5Gv20468000.9"/>
    <property type="gene ID" value="AET5Gv20468000"/>
</dbReference>
<reference evidence="3" key="3">
    <citation type="journal article" date="2017" name="Nature">
        <title>Genome sequence of the progenitor of the wheat D genome Aegilops tauschii.</title>
        <authorList>
            <person name="Luo M.C."/>
            <person name="Gu Y.Q."/>
            <person name="Puiu D."/>
            <person name="Wang H."/>
            <person name="Twardziok S.O."/>
            <person name="Deal K.R."/>
            <person name="Huo N."/>
            <person name="Zhu T."/>
            <person name="Wang L."/>
            <person name="Wang Y."/>
            <person name="McGuire P.E."/>
            <person name="Liu S."/>
            <person name="Long H."/>
            <person name="Ramasamy R.K."/>
            <person name="Rodriguez J.C."/>
            <person name="Van S.L."/>
            <person name="Yuan L."/>
            <person name="Wang Z."/>
            <person name="Xia Z."/>
            <person name="Xiao L."/>
            <person name="Anderson O.D."/>
            <person name="Ouyang S."/>
            <person name="Liang Y."/>
            <person name="Zimin A.V."/>
            <person name="Pertea G."/>
            <person name="Qi P."/>
            <person name="Bennetzen J.L."/>
            <person name="Dai X."/>
            <person name="Dawson M.W."/>
            <person name="Muller H.G."/>
            <person name="Kugler K."/>
            <person name="Rivarola-Duarte L."/>
            <person name="Spannagl M."/>
            <person name="Mayer K.F.X."/>
            <person name="Lu F.H."/>
            <person name="Bevan M.W."/>
            <person name="Leroy P."/>
            <person name="Li P."/>
            <person name="You F.M."/>
            <person name="Sun Q."/>
            <person name="Liu Z."/>
            <person name="Lyons E."/>
            <person name="Wicker T."/>
            <person name="Salzberg S.L."/>
            <person name="Devos K.M."/>
            <person name="Dvorak J."/>
        </authorList>
    </citation>
    <scope>NUCLEOTIDE SEQUENCE [LARGE SCALE GENOMIC DNA]</scope>
    <source>
        <strain evidence="3">cv. AL8/78</strain>
    </source>
</reference>
<keyword evidence="4" id="KW-1185">Reference proteome</keyword>
<feature type="compositionally biased region" description="Low complexity" evidence="1">
    <location>
        <begin position="20"/>
        <end position="30"/>
    </location>
</feature>
<sequence length="70" mass="7491">MDQDVHVEGKSVPDFKSDSESSSGSKESSGQTQRGFRAAMDEIEITSGITLGPICLLVPLMSINGFLMNN</sequence>
<protein>
    <submittedName>
        <fullName evidence="3">Uncharacterized protein</fullName>
    </submittedName>
</protein>
<proteinExistence type="predicted"/>
<keyword evidence="2" id="KW-1133">Transmembrane helix</keyword>
<dbReference type="Gramene" id="AET5Gv20468000.10">
    <property type="protein sequence ID" value="AET5Gv20468000.10"/>
    <property type="gene ID" value="AET5Gv20468000"/>
</dbReference>
<reference evidence="4" key="1">
    <citation type="journal article" date="2014" name="Science">
        <title>Ancient hybridizations among the ancestral genomes of bread wheat.</title>
        <authorList>
            <consortium name="International Wheat Genome Sequencing Consortium,"/>
            <person name="Marcussen T."/>
            <person name="Sandve S.R."/>
            <person name="Heier L."/>
            <person name="Spannagl M."/>
            <person name="Pfeifer M."/>
            <person name="Jakobsen K.S."/>
            <person name="Wulff B.B."/>
            <person name="Steuernagel B."/>
            <person name="Mayer K.F."/>
            <person name="Olsen O.A."/>
        </authorList>
    </citation>
    <scope>NUCLEOTIDE SEQUENCE [LARGE SCALE GENOMIC DNA]</scope>
    <source>
        <strain evidence="4">cv. AL8/78</strain>
    </source>
</reference>
<reference evidence="3" key="4">
    <citation type="submission" date="2019-03" db="UniProtKB">
        <authorList>
            <consortium name="EnsemblPlants"/>
        </authorList>
    </citation>
    <scope>IDENTIFICATION</scope>
</reference>
<dbReference type="Proteomes" id="UP000015105">
    <property type="component" value="Chromosome 5D"/>
</dbReference>
<reference evidence="3" key="5">
    <citation type="journal article" date="2021" name="G3 (Bethesda)">
        <title>Aegilops tauschii genome assembly Aet v5.0 features greater sequence contiguity and improved annotation.</title>
        <authorList>
            <person name="Wang L."/>
            <person name="Zhu T."/>
            <person name="Rodriguez J.C."/>
            <person name="Deal K.R."/>
            <person name="Dubcovsky J."/>
            <person name="McGuire P.E."/>
            <person name="Lux T."/>
            <person name="Spannagl M."/>
            <person name="Mayer K.F.X."/>
            <person name="Baldrich P."/>
            <person name="Meyers B.C."/>
            <person name="Huo N."/>
            <person name="Gu Y.Q."/>
            <person name="Zhou H."/>
            <person name="Devos K.M."/>
            <person name="Bennetzen J.L."/>
            <person name="Unver T."/>
            <person name="Budak H."/>
            <person name="Gulick P.J."/>
            <person name="Galiba G."/>
            <person name="Kalapos B."/>
            <person name="Nelson D.R."/>
            <person name="Li P."/>
            <person name="You F.M."/>
            <person name="Luo M.C."/>
            <person name="Dvorak J."/>
        </authorList>
    </citation>
    <scope>NUCLEOTIDE SEQUENCE [LARGE SCALE GENOMIC DNA]</scope>
    <source>
        <strain evidence="3">cv. AL8/78</strain>
    </source>
</reference>
<feature type="region of interest" description="Disordered" evidence="1">
    <location>
        <begin position="1"/>
        <end position="37"/>
    </location>
</feature>
<dbReference type="Gramene" id="AET5Gv20468000.9">
    <property type="protein sequence ID" value="AET5Gv20468000.9"/>
    <property type="gene ID" value="AET5Gv20468000"/>
</dbReference>
<reference evidence="4" key="2">
    <citation type="journal article" date="2017" name="Nat. Plants">
        <title>The Aegilops tauschii genome reveals multiple impacts of transposons.</title>
        <authorList>
            <person name="Zhao G."/>
            <person name="Zou C."/>
            <person name="Li K."/>
            <person name="Wang K."/>
            <person name="Li T."/>
            <person name="Gao L."/>
            <person name="Zhang X."/>
            <person name="Wang H."/>
            <person name="Yang Z."/>
            <person name="Liu X."/>
            <person name="Jiang W."/>
            <person name="Mao L."/>
            <person name="Kong X."/>
            <person name="Jiao Y."/>
            <person name="Jia J."/>
        </authorList>
    </citation>
    <scope>NUCLEOTIDE SEQUENCE [LARGE SCALE GENOMIC DNA]</scope>
    <source>
        <strain evidence="4">cv. AL8/78</strain>
    </source>
</reference>
<keyword evidence="2" id="KW-0472">Membrane</keyword>
<feature type="transmembrane region" description="Helical" evidence="2">
    <location>
        <begin position="45"/>
        <end position="67"/>
    </location>
</feature>
<dbReference type="AlphaFoldDB" id="A0A453KP46"/>
<dbReference type="EnsemblPlants" id="AET5Gv20468000.10">
    <property type="protein sequence ID" value="AET5Gv20468000.10"/>
    <property type="gene ID" value="AET5Gv20468000"/>
</dbReference>
<evidence type="ECO:0000256" key="2">
    <source>
        <dbReference type="SAM" id="Phobius"/>
    </source>
</evidence>
<feature type="compositionally biased region" description="Basic and acidic residues" evidence="1">
    <location>
        <begin position="1"/>
        <end position="19"/>
    </location>
</feature>
<accession>A0A453KP46</accession>
<organism evidence="3 4">
    <name type="scientific">Aegilops tauschii subsp. strangulata</name>
    <name type="common">Goatgrass</name>
    <dbReference type="NCBI Taxonomy" id="200361"/>
    <lineage>
        <taxon>Eukaryota</taxon>
        <taxon>Viridiplantae</taxon>
        <taxon>Streptophyta</taxon>
        <taxon>Embryophyta</taxon>
        <taxon>Tracheophyta</taxon>
        <taxon>Spermatophyta</taxon>
        <taxon>Magnoliopsida</taxon>
        <taxon>Liliopsida</taxon>
        <taxon>Poales</taxon>
        <taxon>Poaceae</taxon>
        <taxon>BOP clade</taxon>
        <taxon>Pooideae</taxon>
        <taxon>Triticodae</taxon>
        <taxon>Triticeae</taxon>
        <taxon>Triticinae</taxon>
        <taxon>Aegilops</taxon>
    </lineage>
</organism>
<evidence type="ECO:0000313" key="4">
    <source>
        <dbReference type="Proteomes" id="UP000015105"/>
    </source>
</evidence>
<evidence type="ECO:0000313" key="3">
    <source>
        <dbReference type="EnsemblPlants" id="AET5Gv20468000.9"/>
    </source>
</evidence>
<keyword evidence="2" id="KW-0812">Transmembrane</keyword>
<name>A0A453KP46_AEGTS</name>